<protein>
    <recommendedName>
        <fullName evidence="2">PB1-like domain-containing protein</fullName>
    </recommendedName>
</protein>
<sequence>MEILRCIVAYMSACCVCKILPKIGQIEIVDLHHPKQFAFTKRQIDLDTDSPQSFFVNNVTVTMVPGMKLLSRMVAEIRFDFTIHRSGNFEWNPGLEYVGGEVSTMANVDPDLLSHFEIQDICAEVGGPINSRIYYLIPGGDLEQGLRDGNVGGDVHVDDQTTHRQIVGSEDVHVDEPDWLEERYKGPDYPDDIFGAENNEVPNMREHERDSENGQGTSSQAASQPVSQPSNQLASQPGN</sequence>
<evidence type="ECO:0000256" key="1">
    <source>
        <dbReference type="SAM" id="MobiDB-lite"/>
    </source>
</evidence>
<organism evidence="3 4">
    <name type="scientific">Quercus suber</name>
    <name type="common">Cork oak</name>
    <dbReference type="NCBI Taxonomy" id="58331"/>
    <lineage>
        <taxon>Eukaryota</taxon>
        <taxon>Viridiplantae</taxon>
        <taxon>Streptophyta</taxon>
        <taxon>Embryophyta</taxon>
        <taxon>Tracheophyta</taxon>
        <taxon>Spermatophyta</taxon>
        <taxon>Magnoliopsida</taxon>
        <taxon>eudicotyledons</taxon>
        <taxon>Gunneridae</taxon>
        <taxon>Pentapetalae</taxon>
        <taxon>rosids</taxon>
        <taxon>fabids</taxon>
        <taxon>Fagales</taxon>
        <taxon>Fagaceae</taxon>
        <taxon>Quercus</taxon>
    </lineage>
</organism>
<evidence type="ECO:0000313" key="4">
    <source>
        <dbReference type="Proteomes" id="UP000237347"/>
    </source>
</evidence>
<gene>
    <name evidence="3" type="ORF">CFP56_030305</name>
</gene>
<dbReference type="AlphaFoldDB" id="A0AAW0JQC3"/>
<dbReference type="EMBL" id="PKMF04000503">
    <property type="protein sequence ID" value="KAK7828404.1"/>
    <property type="molecule type" value="Genomic_DNA"/>
</dbReference>
<feature type="compositionally biased region" description="Low complexity" evidence="1">
    <location>
        <begin position="218"/>
        <end position="232"/>
    </location>
</feature>
<comment type="caution">
    <text evidence="3">The sequence shown here is derived from an EMBL/GenBank/DDBJ whole genome shotgun (WGS) entry which is preliminary data.</text>
</comment>
<feature type="domain" description="PB1-like" evidence="2">
    <location>
        <begin position="78"/>
        <end position="148"/>
    </location>
</feature>
<proteinExistence type="predicted"/>
<dbReference type="Proteomes" id="UP000237347">
    <property type="component" value="Unassembled WGS sequence"/>
</dbReference>
<dbReference type="InterPro" id="IPR058594">
    <property type="entry name" value="PB1-like_dom_pln"/>
</dbReference>
<feature type="region of interest" description="Disordered" evidence="1">
    <location>
        <begin position="168"/>
        <end position="239"/>
    </location>
</feature>
<reference evidence="3 4" key="1">
    <citation type="journal article" date="2018" name="Sci. Data">
        <title>The draft genome sequence of cork oak.</title>
        <authorList>
            <person name="Ramos A.M."/>
            <person name="Usie A."/>
            <person name="Barbosa P."/>
            <person name="Barros P.M."/>
            <person name="Capote T."/>
            <person name="Chaves I."/>
            <person name="Simoes F."/>
            <person name="Abreu I."/>
            <person name="Carrasquinho I."/>
            <person name="Faro C."/>
            <person name="Guimaraes J.B."/>
            <person name="Mendonca D."/>
            <person name="Nobrega F."/>
            <person name="Rodrigues L."/>
            <person name="Saibo N.J.M."/>
            <person name="Varela M.C."/>
            <person name="Egas C."/>
            <person name="Matos J."/>
            <person name="Miguel C.M."/>
            <person name="Oliveira M.M."/>
            <person name="Ricardo C.P."/>
            <person name="Goncalves S."/>
        </authorList>
    </citation>
    <scope>NUCLEOTIDE SEQUENCE [LARGE SCALE GENOMIC DNA]</scope>
    <source>
        <strain evidence="4">cv. HL8</strain>
    </source>
</reference>
<keyword evidence="4" id="KW-1185">Reference proteome</keyword>
<name>A0AAW0JQC3_QUESU</name>
<evidence type="ECO:0000313" key="3">
    <source>
        <dbReference type="EMBL" id="KAK7828404.1"/>
    </source>
</evidence>
<evidence type="ECO:0000259" key="2">
    <source>
        <dbReference type="Pfam" id="PF26130"/>
    </source>
</evidence>
<accession>A0AAW0JQC3</accession>
<feature type="compositionally biased region" description="Basic and acidic residues" evidence="1">
    <location>
        <begin position="170"/>
        <end position="188"/>
    </location>
</feature>
<dbReference type="Pfam" id="PF26130">
    <property type="entry name" value="PB1-like"/>
    <property type="match status" value="1"/>
</dbReference>
<feature type="compositionally biased region" description="Basic and acidic residues" evidence="1">
    <location>
        <begin position="203"/>
        <end position="212"/>
    </location>
</feature>